<organism evidence="1 2">
    <name type="scientific">Russula earlei</name>
    <dbReference type="NCBI Taxonomy" id="71964"/>
    <lineage>
        <taxon>Eukaryota</taxon>
        <taxon>Fungi</taxon>
        <taxon>Dikarya</taxon>
        <taxon>Basidiomycota</taxon>
        <taxon>Agaricomycotina</taxon>
        <taxon>Agaricomycetes</taxon>
        <taxon>Russulales</taxon>
        <taxon>Russulaceae</taxon>
        <taxon>Russula</taxon>
    </lineage>
</organism>
<protein>
    <submittedName>
        <fullName evidence="1">Uncharacterized protein</fullName>
    </submittedName>
</protein>
<evidence type="ECO:0000313" key="2">
    <source>
        <dbReference type="Proteomes" id="UP001207468"/>
    </source>
</evidence>
<evidence type="ECO:0000313" key="1">
    <source>
        <dbReference type="EMBL" id="KAI9434531.1"/>
    </source>
</evidence>
<comment type="caution">
    <text evidence="1">The sequence shown here is derived from an EMBL/GenBank/DDBJ whole genome shotgun (WGS) entry which is preliminary data.</text>
</comment>
<gene>
    <name evidence="1" type="ORF">F5148DRAFT_1306547</name>
</gene>
<proteinExistence type="predicted"/>
<accession>A0ACC0TS18</accession>
<sequence length="199" mass="22480">MTNSTNNNSIIENDIAIDTIIATIQPEAIYRLPATSTNSDMELIVVIPDTAQTLFKHYEAILELVNIQHNNSFRYWLRYTTQLHQLLINKTPFYLDNCTIANRIYDNGSHKLPAFASEQKAATGNAITGFTITYGKALTFMEGARQLAQRENHAMAAFMLYQCIELSLHAIIQAFTGQDKAIHSIPALLEQVQTIYQRL</sequence>
<reference evidence="1" key="1">
    <citation type="submission" date="2021-03" db="EMBL/GenBank/DDBJ databases">
        <title>Evolutionary priming and transition to the ectomycorrhizal habit in an iconic lineage of mushroom-forming fungi: is preadaptation a requirement?</title>
        <authorList>
            <consortium name="DOE Joint Genome Institute"/>
            <person name="Looney B.P."/>
            <person name="Miyauchi S."/>
            <person name="Morin E."/>
            <person name="Drula E."/>
            <person name="Courty P.E."/>
            <person name="Chicoki N."/>
            <person name="Fauchery L."/>
            <person name="Kohler A."/>
            <person name="Kuo A."/>
            <person name="LaButti K."/>
            <person name="Pangilinan J."/>
            <person name="Lipzen A."/>
            <person name="Riley R."/>
            <person name="Andreopoulos W."/>
            <person name="He G."/>
            <person name="Johnson J."/>
            <person name="Barry K.W."/>
            <person name="Grigoriev I.V."/>
            <person name="Nagy L."/>
            <person name="Hibbett D."/>
            <person name="Henrissat B."/>
            <person name="Matheny P.B."/>
            <person name="Labbe J."/>
            <person name="Martin A.F."/>
        </authorList>
    </citation>
    <scope>NUCLEOTIDE SEQUENCE</scope>
    <source>
        <strain evidence="1">BPL698</strain>
    </source>
</reference>
<dbReference type="Proteomes" id="UP001207468">
    <property type="component" value="Unassembled WGS sequence"/>
</dbReference>
<dbReference type="EMBL" id="JAGFNK010001139">
    <property type="protein sequence ID" value="KAI9434531.1"/>
    <property type="molecule type" value="Genomic_DNA"/>
</dbReference>
<name>A0ACC0TS18_9AGAM</name>
<keyword evidence="2" id="KW-1185">Reference proteome</keyword>